<gene>
    <name evidence="2" type="ORF">JR050_18205</name>
</gene>
<dbReference type="EMBL" id="JAFELM010000043">
    <property type="protein sequence ID" value="MBM6619599.1"/>
    <property type="molecule type" value="Genomic_DNA"/>
</dbReference>
<keyword evidence="1" id="KW-0812">Transmembrane</keyword>
<feature type="transmembrane region" description="Helical" evidence="1">
    <location>
        <begin position="152"/>
        <end position="174"/>
    </location>
</feature>
<evidence type="ECO:0000256" key="1">
    <source>
        <dbReference type="SAM" id="Phobius"/>
    </source>
</evidence>
<feature type="transmembrane region" description="Helical" evidence="1">
    <location>
        <begin position="30"/>
        <end position="49"/>
    </location>
</feature>
<proteinExistence type="predicted"/>
<protein>
    <submittedName>
        <fullName evidence="2">Uncharacterized protein</fullName>
    </submittedName>
</protein>
<accession>A0ABS2DM68</accession>
<sequence length="292" mass="34432">MNKKSIPFLILAILHSIILLITFRKKGKKTFTLLTIGIGVAYVFEYFVLNVFKMYKYYPKIFKNKWIDSVMGALLSQAVFVPITGTVLTLFKHGWKARIGAALFYGATERIFIKWKIFSNDTWSTIYTVGAMPMYFYIITKWWRGLQNGNKLIQWSSLLLCFWTNYTNILFIALARYKKYRFRFHAVRNRYWDHFIIVPLYTLLASIVGTINTFHMPTSFKWCGILFMHLIDQCLFHCKLIKPSNKGSLYKLLPIHISILLLGEIYKKLIKSEHHIHEVNTSRGWDKTKTRL</sequence>
<evidence type="ECO:0000313" key="2">
    <source>
        <dbReference type="EMBL" id="MBM6619599.1"/>
    </source>
</evidence>
<dbReference type="RefSeq" id="WP_204205071.1">
    <property type="nucleotide sequence ID" value="NZ_JAFELM010000043.1"/>
</dbReference>
<feature type="transmembrane region" description="Helical" evidence="1">
    <location>
        <begin position="6"/>
        <end position="23"/>
    </location>
</feature>
<feature type="transmembrane region" description="Helical" evidence="1">
    <location>
        <begin position="195"/>
        <end position="214"/>
    </location>
</feature>
<comment type="caution">
    <text evidence="2">The sequence shown here is derived from an EMBL/GenBank/DDBJ whole genome shotgun (WGS) entry which is preliminary data.</text>
</comment>
<keyword evidence="1" id="KW-0472">Membrane</keyword>
<keyword evidence="3" id="KW-1185">Reference proteome</keyword>
<keyword evidence="1" id="KW-1133">Transmembrane helix</keyword>
<dbReference type="Proteomes" id="UP001518925">
    <property type="component" value="Unassembled WGS sequence"/>
</dbReference>
<reference evidence="2 3" key="1">
    <citation type="submission" date="2021-02" db="EMBL/GenBank/DDBJ databases">
        <title>Bacillus sp. RD4P76, an endophyte from a halophyte.</title>
        <authorList>
            <person name="Sun J.-Q."/>
        </authorList>
    </citation>
    <scope>NUCLEOTIDE SEQUENCE [LARGE SCALE GENOMIC DNA]</scope>
    <source>
        <strain evidence="2 3">RD4P76</strain>
    </source>
</reference>
<evidence type="ECO:0000313" key="3">
    <source>
        <dbReference type="Proteomes" id="UP001518925"/>
    </source>
</evidence>
<organism evidence="2 3">
    <name type="scientific">Bacillus suaedaesalsae</name>
    <dbReference type="NCBI Taxonomy" id="2810349"/>
    <lineage>
        <taxon>Bacteria</taxon>
        <taxon>Bacillati</taxon>
        <taxon>Bacillota</taxon>
        <taxon>Bacilli</taxon>
        <taxon>Bacillales</taxon>
        <taxon>Bacillaceae</taxon>
        <taxon>Bacillus</taxon>
    </lineage>
</organism>
<feature type="transmembrane region" description="Helical" evidence="1">
    <location>
        <begin position="69"/>
        <end position="91"/>
    </location>
</feature>
<feature type="transmembrane region" description="Helical" evidence="1">
    <location>
        <begin position="122"/>
        <end position="140"/>
    </location>
</feature>
<name>A0ABS2DM68_9BACI</name>